<dbReference type="InterPro" id="IPR027417">
    <property type="entry name" value="P-loop_NTPase"/>
</dbReference>
<name>A0A128FHC0_9GAMM</name>
<dbReference type="AlphaFoldDB" id="A0A128FHC0"/>
<dbReference type="GO" id="GO:0005886">
    <property type="term" value="C:plasma membrane"/>
    <property type="evidence" value="ECO:0007669"/>
    <property type="project" value="UniProtKB-SubCell"/>
</dbReference>
<keyword evidence="6 7" id="KW-0472">Membrane</keyword>
<dbReference type="PROSITE" id="PS50929">
    <property type="entry name" value="ABC_TM1F"/>
    <property type="match status" value="1"/>
</dbReference>
<evidence type="ECO:0000259" key="9">
    <source>
        <dbReference type="PROSITE" id="PS50929"/>
    </source>
</evidence>
<keyword evidence="10" id="KW-0378">Hydrolase</keyword>
<protein>
    <submittedName>
        <fullName evidence="10">Putative multidrug export ATP-binding/permease protein</fullName>
        <ecNumber evidence="10">3.6.3.-</ecNumber>
    </submittedName>
</protein>
<evidence type="ECO:0000259" key="8">
    <source>
        <dbReference type="PROSITE" id="PS50893"/>
    </source>
</evidence>
<keyword evidence="2 7" id="KW-0812">Transmembrane</keyword>
<accession>A0A128FHC0</accession>
<feature type="domain" description="ABC transporter" evidence="8">
    <location>
        <begin position="390"/>
        <end position="629"/>
    </location>
</feature>
<sequence length="637" mass="70397">MVLENGDLSTLSPYISDFVRDRPTSEGFMIYKLFERVTLAFPPEQPEQPPNGLLAFCRHYTKGFERPLITMAVLTAFIAIAEVSLFGFMGQLVDWLTNQDKTTFLADEGNTLIGIGLLILIGMPILVAVHSLVLHQSLLGNYPMSIRWMAHRYLLKQSIGFYQNDFAGRIATKVMQTALSIRETVMKLLDVAVYIAVYFISMLFIVGQADIRLMLPMLVWLIAYIGIQIYFVPKLKAVSTEQADARSLMTGRIVDSYTNIATVKLFSHTDRETQYAEEGMGVFMDTVYRQMRLATGFNISVEVANYALLFSISAMSIWLWLDSAITVGAIAIAVSLALRINSMSKWIMWEIGSLFENIGTVVDGMTTLSKPVEVLDKSNAPVLEVPQGAINFTDVRFHYGEGKGVIEKLNLNIKPGEKVGLVGRSGAGKSTLVNLLMRFHDVEGGEIRIDGQNISAVTQDSLRANIGMVTQDTSLLHRSIRENILYGDPDASEEAMLAAAKKAQAHDFIETLSDPHGNRGYDSQVGERGVKLSGGQRQRVAISRVLLKDAPILILDEATSALDSEVESAIQESLYQLMEGKTVIAIAHRLSTIAAMDRLIVLDQGEIVEQGTHQELISSDGIYAQLWQHQTGGFIGD</sequence>
<keyword evidence="4 10" id="KW-0067">ATP-binding</keyword>
<keyword evidence="3" id="KW-0547">Nucleotide-binding</keyword>
<gene>
    <name evidence="10" type="ORF">GMA8713_04231</name>
</gene>
<dbReference type="Pfam" id="PF00005">
    <property type="entry name" value="ABC_tran"/>
    <property type="match status" value="1"/>
</dbReference>
<keyword evidence="5 7" id="KW-1133">Transmembrane helix</keyword>
<dbReference type="Gene3D" id="3.40.50.300">
    <property type="entry name" value="P-loop containing nucleotide triphosphate hydrolases"/>
    <property type="match status" value="1"/>
</dbReference>
<dbReference type="SUPFAM" id="SSF90123">
    <property type="entry name" value="ABC transporter transmembrane region"/>
    <property type="match status" value="1"/>
</dbReference>
<dbReference type="Proteomes" id="UP000073601">
    <property type="component" value="Unassembled WGS sequence"/>
</dbReference>
<dbReference type="EMBL" id="FIZY01000055">
    <property type="protein sequence ID" value="CZF86197.1"/>
    <property type="molecule type" value="Genomic_DNA"/>
</dbReference>
<evidence type="ECO:0000256" key="5">
    <source>
        <dbReference type="ARBA" id="ARBA00022989"/>
    </source>
</evidence>
<dbReference type="InterPro" id="IPR017871">
    <property type="entry name" value="ABC_transporter-like_CS"/>
</dbReference>
<dbReference type="PANTHER" id="PTHR43394:SF1">
    <property type="entry name" value="ATP-BINDING CASSETTE SUB-FAMILY B MEMBER 10, MITOCHONDRIAL"/>
    <property type="match status" value="1"/>
</dbReference>
<feature type="transmembrane region" description="Helical" evidence="7">
    <location>
        <begin position="188"/>
        <end position="207"/>
    </location>
</feature>
<dbReference type="GO" id="GO:0005524">
    <property type="term" value="F:ATP binding"/>
    <property type="evidence" value="ECO:0007669"/>
    <property type="project" value="UniProtKB-KW"/>
</dbReference>
<evidence type="ECO:0000256" key="4">
    <source>
        <dbReference type="ARBA" id="ARBA00022840"/>
    </source>
</evidence>
<evidence type="ECO:0000313" key="10">
    <source>
        <dbReference type="EMBL" id="CZF86197.1"/>
    </source>
</evidence>
<dbReference type="InterPro" id="IPR011527">
    <property type="entry name" value="ABC1_TM_dom"/>
</dbReference>
<dbReference type="GO" id="GO:0016887">
    <property type="term" value="F:ATP hydrolysis activity"/>
    <property type="evidence" value="ECO:0007669"/>
    <property type="project" value="InterPro"/>
</dbReference>
<dbReference type="InterPro" id="IPR003593">
    <property type="entry name" value="AAA+_ATPase"/>
</dbReference>
<organism evidence="10 11">
    <name type="scientific">Grimontia marina</name>
    <dbReference type="NCBI Taxonomy" id="646534"/>
    <lineage>
        <taxon>Bacteria</taxon>
        <taxon>Pseudomonadati</taxon>
        <taxon>Pseudomonadota</taxon>
        <taxon>Gammaproteobacteria</taxon>
        <taxon>Vibrionales</taxon>
        <taxon>Vibrionaceae</taxon>
        <taxon>Grimontia</taxon>
    </lineage>
</organism>
<evidence type="ECO:0000256" key="2">
    <source>
        <dbReference type="ARBA" id="ARBA00022692"/>
    </source>
</evidence>
<evidence type="ECO:0000256" key="3">
    <source>
        <dbReference type="ARBA" id="ARBA00022741"/>
    </source>
</evidence>
<dbReference type="PROSITE" id="PS50893">
    <property type="entry name" value="ABC_TRANSPORTER_2"/>
    <property type="match status" value="1"/>
</dbReference>
<dbReference type="Gene3D" id="1.20.1560.10">
    <property type="entry name" value="ABC transporter type 1, transmembrane domain"/>
    <property type="match status" value="1"/>
</dbReference>
<keyword evidence="11" id="KW-1185">Reference proteome</keyword>
<dbReference type="FunFam" id="3.40.50.300:FF:000218">
    <property type="entry name" value="Multidrug ABC transporter ATP-binding protein"/>
    <property type="match status" value="1"/>
</dbReference>
<dbReference type="PANTHER" id="PTHR43394">
    <property type="entry name" value="ATP-DEPENDENT PERMEASE MDL1, MITOCHONDRIAL"/>
    <property type="match status" value="1"/>
</dbReference>
<dbReference type="Pfam" id="PF00664">
    <property type="entry name" value="ABC_membrane"/>
    <property type="match status" value="1"/>
</dbReference>
<feature type="transmembrane region" description="Helical" evidence="7">
    <location>
        <begin position="68"/>
        <end position="92"/>
    </location>
</feature>
<reference evidence="11" key="1">
    <citation type="submission" date="2016-02" db="EMBL/GenBank/DDBJ databases">
        <authorList>
            <person name="Rodrigo-Torres Lidia"/>
            <person name="Arahal R.David."/>
        </authorList>
    </citation>
    <scope>NUCLEOTIDE SEQUENCE [LARGE SCALE GENOMIC DNA]</scope>
    <source>
        <strain evidence="11">CECT 8713</strain>
    </source>
</reference>
<feature type="transmembrane region" description="Helical" evidence="7">
    <location>
        <begin position="112"/>
        <end position="134"/>
    </location>
</feature>
<evidence type="ECO:0000256" key="7">
    <source>
        <dbReference type="SAM" id="Phobius"/>
    </source>
</evidence>
<feature type="transmembrane region" description="Helical" evidence="7">
    <location>
        <begin position="213"/>
        <end position="232"/>
    </location>
</feature>
<dbReference type="InterPro" id="IPR036640">
    <property type="entry name" value="ABC1_TM_sf"/>
</dbReference>
<dbReference type="InterPro" id="IPR039421">
    <property type="entry name" value="Type_1_exporter"/>
</dbReference>
<dbReference type="FunFam" id="1.20.1560.10:FF:000070">
    <property type="entry name" value="Multidrug ABC transporter ATP-binding protein"/>
    <property type="match status" value="1"/>
</dbReference>
<dbReference type="GO" id="GO:0015421">
    <property type="term" value="F:ABC-type oligopeptide transporter activity"/>
    <property type="evidence" value="ECO:0007669"/>
    <property type="project" value="TreeGrafter"/>
</dbReference>
<evidence type="ECO:0000256" key="6">
    <source>
        <dbReference type="ARBA" id="ARBA00023136"/>
    </source>
</evidence>
<comment type="subcellular location">
    <subcellularLocation>
        <location evidence="1">Cell membrane</location>
        <topology evidence="1">Multi-pass membrane protein</topology>
    </subcellularLocation>
</comment>
<dbReference type="SMART" id="SM00382">
    <property type="entry name" value="AAA"/>
    <property type="match status" value="1"/>
</dbReference>
<dbReference type="SUPFAM" id="SSF52540">
    <property type="entry name" value="P-loop containing nucleoside triphosphate hydrolases"/>
    <property type="match status" value="1"/>
</dbReference>
<feature type="domain" description="ABC transmembrane type-1" evidence="9">
    <location>
        <begin position="69"/>
        <end position="356"/>
    </location>
</feature>
<evidence type="ECO:0000256" key="1">
    <source>
        <dbReference type="ARBA" id="ARBA00004651"/>
    </source>
</evidence>
<evidence type="ECO:0000313" key="11">
    <source>
        <dbReference type="Proteomes" id="UP000073601"/>
    </source>
</evidence>
<proteinExistence type="predicted"/>
<dbReference type="EC" id="3.6.3.-" evidence="10"/>
<feature type="transmembrane region" description="Helical" evidence="7">
    <location>
        <begin position="293"/>
        <end position="312"/>
    </location>
</feature>
<dbReference type="InterPro" id="IPR003439">
    <property type="entry name" value="ABC_transporter-like_ATP-bd"/>
</dbReference>
<dbReference type="PROSITE" id="PS00211">
    <property type="entry name" value="ABC_TRANSPORTER_1"/>
    <property type="match status" value="1"/>
</dbReference>
<feature type="transmembrane region" description="Helical" evidence="7">
    <location>
        <begin position="318"/>
        <end position="338"/>
    </location>
</feature>